<reference evidence="3" key="1">
    <citation type="submission" date="2016-08" db="EMBL/GenBank/DDBJ databases">
        <authorList>
            <person name="Merda D."/>
            <person name="Briand M."/>
            <person name="Taghouti G."/>
            <person name="Carrere S."/>
            <person name="Gouzy J."/>
            <person name="Portier P."/>
            <person name="Jacques M.-A."/>
            <person name="Fischer-Le Saux M."/>
        </authorList>
    </citation>
    <scope>NUCLEOTIDE SEQUENCE [LARGE SCALE GENOMIC DNA]</scope>
    <source>
        <strain evidence="3">CFBP4643</strain>
    </source>
</reference>
<feature type="region of interest" description="Disordered" evidence="1">
    <location>
        <begin position="1"/>
        <end position="59"/>
    </location>
</feature>
<sequence length="96" mass="10558">MRVPWSARAASAGRGAERGWGEGTRRSLRTTQTPPGFAHTLIRPCGAPSPEGRRDNDRHLQSARAFKRSTVRPSPCGARRHCLRATGARALDRPRC</sequence>
<evidence type="ECO:0000256" key="1">
    <source>
        <dbReference type="SAM" id="MobiDB-lite"/>
    </source>
</evidence>
<name>A0A2S7D334_9XANT</name>
<dbReference type="EMBL" id="MDEI01000008">
    <property type="protein sequence ID" value="PPU68255.1"/>
    <property type="molecule type" value="Genomic_DNA"/>
</dbReference>
<proteinExistence type="predicted"/>
<evidence type="ECO:0000313" key="2">
    <source>
        <dbReference type="EMBL" id="PPU68255.1"/>
    </source>
</evidence>
<protein>
    <submittedName>
        <fullName evidence="2">Uncharacterized protein</fullName>
    </submittedName>
</protein>
<dbReference type="AlphaFoldDB" id="A0A2S7D334"/>
<keyword evidence="3" id="KW-1185">Reference proteome</keyword>
<organism evidence="2 3">
    <name type="scientific">Xanthomonas pisi</name>
    <dbReference type="NCBI Taxonomy" id="56457"/>
    <lineage>
        <taxon>Bacteria</taxon>
        <taxon>Pseudomonadati</taxon>
        <taxon>Pseudomonadota</taxon>
        <taxon>Gammaproteobacteria</taxon>
        <taxon>Lysobacterales</taxon>
        <taxon>Lysobacteraceae</taxon>
        <taxon>Xanthomonas</taxon>
    </lineage>
</organism>
<dbReference type="Proteomes" id="UP000238191">
    <property type="component" value="Unassembled WGS sequence"/>
</dbReference>
<comment type="caution">
    <text evidence="2">The sequence shown here is derived from an EMBL/GenBank/DDBJ whole genome shotgun (WGS) entry which is preliminary data.</text>
</comment>
<feature type="compositionally biased region" description="Basic and acidic residues" evidence="1">
    <location>
        <begin position="15"/>
        <end position="25"/>
    </location>
</feature>
<evidence type="ECO:0000313" key="3">
    <source>
        <dbReference type="Proteomes" id="UP000238191"/>
    </source>
</evidence>
<gene>
    <name evidence="2" type="ORF">XpiCFBP4643_11605</name>
</gene>
<feature type="compositionally biased region" description="Low complexity" evidence="1">
    <location>
        <begin position="1"/>
        <end position="14"/>
    </location>
</feature>
<accession>A0A2S7D334</accession>